<evidence type="ECO:0000259" key="2">
    <source>
        <dbReference type="PROSITE" id="PS50020"/>
    </source>
</evidence>
<gene>
    <name evidence="3" type="ORF">KUCA_T00001566001</name>
</gene>
<dbReference type="AlphaFoldDB" id="W6MHU7"/>
<evidence type="ECO:0000313" key="3">
    <source>
        <dbReference type="EMBL" id="CDK25596.1"/>
    </source>
</evidence>
<dbReference type="PROSITE" id="PS50020">
    <property type="entry name" value="WW_DOMAIN_2"/>
    <property type="match status" value="1"/>
</dbReference>
<dbReference type="InterPro" id="IPR036020">
    <property type="entry name" value="WW_dom_sf"/>
</dbReference>
<dbReference type="GeneID" id="34518996"/>
<protein>
    <recommendedName>
        <fullName evidence="2">WW domain-containing protein</fullName>
    </recommendedName>
</protein>
<dbReference type="EMBL" id="HG793126">
    <property type="protein sequence ID" value="CDK25596.1"/>
    <property type="molecule type" value="Genomic_DNA"/>
</dbReference>
<dbReference type="RefSeq" id="XP_022457608.1">
    <property type="nucleotide sequence ID" value="XM_022603759.1"/>
</dbReference>
<feature type="region of interest" description="Disordered" evidence="1">
    <location>
        <begin position="168"/>
        <end position="224"/>
    </location>
</feature>
<feature type="region of interest" description="Disordered" evidence="1">
    <location>
        <begin position="50"/>
        <end position="78"/>
    </location>
</feature>
<dbReference type="SUPFAM" id="SSF51045">
    <property type="entry name" value="WW domain"/>
    <property type="match status" value="1"/>
</dbReference>
<reference evidence="3" key="2">
    <citation type="submission" date="2014-02" db="EMBL/GenBank/DDBJ databases">
        <title>Complete DNA sequence of /Kuraishia capsulata/ illustrates novel genomic features among budding yeasts (/Saccharomycotina/).</title>
        <authorList>
            <person name="Morales L."/>
            <person name="Noel B."/>
            <person name="Porcel B."/>
            <person name="Marcet-Houben M."/>
            <person name="Hullo M-F."/>
            <person name="Sacerdot C."/>
            <person name="Tekaia F."/>
            <person name="Leh-Louis V."/>
            <person name="Despons L."/>
            <person name="Khanna V."/>
            <person name="Aury J-M."/>
            <person name="Barbe V."/>
            <person name="Couloux A."/>
            <person name="Labadie K."/>
            <person name="Pelletier E."/>
            <person name="Souciet J-L."/>
            <person name="Boekhout T."/>
            <person name="Gabaldon T."/>
            <person name="Wincker P."/>
            <person name="Dujon B."/>
        </authorList>
    </citation>
    <scope>NUCLEOTIDE SEQUENCE</scope>
    <source>
        <strain evidence="3">CBS 1993</strain>
    </source>
</reference>
<dbReference type="InterPro" id="IPR001202">
    <property type="entry name" value="WW_dom"/>
</dbReference>
<feature type="domain" description="WW" evidence="2">
    <location>
        <begin position="75"/>
        <end position="109"/>
    </location>
</feature>
<evidence type="ECO:0000256" key="1">
    <source>
        <dbReference type="SAM" id="MobiDB-lite"/>
    </source>
</evidence>
<feature type="compositionally biased region" description="Polar residues" evidence="1">
    <location>
        <begin position="185"/>
        <end position="202"/>
    </location>
</feature>
<keyword evidence="4" id="KW-1185">Reference proteome</keyword>
<organism evidence="3 4">
    <name type="scientific">Kuraishia capsulata CBS 1993</name>
    <dbReference type="NCBI Taxonomy" id="1382522"/>
    <lineage>
        <taxon>Eukaryota</taxon>
        <taxon>Fungi</taxon>
        <taxon>Dikarya</taxon>
        <taxon>Ascomycota</taxon>
        <taxon>Saccharomycotina</taxon>
        <taxon>Pichiomycetes</taxon>
        <taxon>Pichiales</taxon>
        <taxon>Pichiaceae</taxon>
        <taxon>Kuraishia</taxon>
    </lineage>
</organism>
<dbReference type="HOGENOM" id="CLU_1111548_0_0_1"/>
<accession>W6MHU7</accession>
<sequence length="250" mass="27895">MDSKRKLTILTKVVSSLHDHNGSTGTSTQNQKDTQKQCLRANLMKRHSSCCSKSQISEPSSPLSPAPETTTKGPPAVPKGWEVRFDPILKQYYYVNMIKNLIQLDHPEEVILHSDSDSTAISSSPSLGLGLGDSIATEQTYSSYTYDDGLPVKDKAVKRWINRFGKKKRIGSPSATPSPPQSPQLGSDFQPRTLTLSSTPSVRSGLVDEDDDEDDDDERNSEEYKRQLEELREMMVSEAEAYKIDRLRSD</sequence>
<dbReference type="OrthoDB" id="3045089at2759"/>
<reference evidence="3" key="1">
    <citation type="submission" date="2013-12" db="EMBL/GenBank/DDBJ databases">
        <authorList>
            <person name="Genoscope - CEA"/>
        </authorList>
    </citation>
    <scope>NUCLEOTIDE SEQUENCE</scope>
    <source>
        <strain evidence="3">CBS 1993</strain>
    </source>
</reference>
<proteinExistence type="predicted"/>
<dbReference type="Proteomes" id="UP000019384">
    <property type="component" value="Unassembled WGS sequence"/>
</dbReference>
<name>W6MHU7_9ASCO</name>
<feature type="compositionally biased region" description="Low complexity" evidence="1">
    <location>
        <begin position="57"/>
        <end position="71"/>
    </location>
</feature>
<evidence type="ECO:0000313" key="4">
    <source>
        <dbReference type="Proteomes" id="UP000019384"/>
    </source>
</evidence>
<feature type="compositionally biased region" description="Acidic residues" evidence="1">
    <location>
        <begin position="207"/>
        <end position="220"/>
    </location>
</feature>